<sequence length="841" mass="92266">MLPLGLLNAAQGHPMLVELKNGETLNGHLVLCDTWMNLTLREVVQTSPEGDKFVRLPEVYVKGNNIKYLRVPDEIFDVVRDQQSQQGGGYRAGDRLQPVAGGVHGLYPRNPFPRARHQLVPLIRLIRLMSAKRVTVDALSRALCPSIDGNLLPQAISLPVLSAKRSRATPGQHDAGSRSGCRASQGRGMHTSRPLGQIPKREKFPQWAAPPKPRPQRRVAEEKPRAAPVFEPFPTWSATEVASLSPDGGSTSMPQGAPESTASRSKTDLPQEAGQATAEKDRDTTGQVPKDTASPGPASKLSETSRVSASTLCQSTSTFPPETVYATTPTIYEALRNLRSWPHQGQAQKIRRLVKYLVEDRGERPNVFLYEALVAANWDPATGSADELAEIYKEMRTANIQPSQAWYHSALRLLAIHPNYLTRKTYLLRLEEQEMELTDDGKASVALGLLRDGQNEMALDYWDSMRSAGTQIPEWVSATFVYVLVLRGFMDEAVQLFRQVLEMAKGNSNAVPLSLWSYILDECSRALHYEGTKLVWDQMVSPGKLNPADGIALNVLNTAGRHGDTVLATAVVELLSARDVKLGFHHYEPLLESYVHAGNMEFAFRVLGIMNDAGIQPDQPSTRAIFSVLKDSPDATEEAIRIIHSLGRVPAAAVNVVLEAVIAASDMAKTLDVYRELCDLCQSGPNHQTFALLLAQCRRAEQAVFLVAEMDRFSVRPSPPILDSLVRCFARDGNLGVALLYLDEMSRYATATATATATAAAVPGSALSSSSSLSPPSTPAPSTWVSEATLITVLRRCYREKDERAFALVAEAQKRGMSVNMDMVRKLEQASQGKFEDELDV</sequence>
<reference evidence="1 2" key="1">
    <citation type="journal article" date="2021" name="Nat. Commun.">
        <title>Genetic determinants of endophytism in the Arabidopsis root mycobiome.</title>
        <authorList>
            <person name="Mesny F."/>
            <person name="Miyauchi S."/>
            <person name="Thiergart T."/>
            <person name="Pickel B."/>
            <person name="Atanasova L."/>
            <person name="Karlsson M."/>
            <person name="Huettel B."/>
            <person name="Barry K.W."/>
            <person name="Haridas S."/>
            <person name="Chen C."/>
            <person name="Bauer D."/>
            <person name="Andreopoulos W."/>
            <person name="Pangilinan J."/>
            <person name="LaButti K."/>
            <person name="Riley R."/>
            <person name="Lipzen A."/>
            <person name="Clum A."/>
            <person name="Drula E."/>
            <person name="Henrissat B."/>
            <person name="Kohler A."/>
            <person name="Grigoriev I.V."/>
            <person name="Martin F.M."/>
            <person name="Hacquard S."/>
        </authorList>
    </citation>
    <scope>NUCLEOTIDE SEQUENCE [LARGE SCALE GENOMIC DNA]</scope>
    <source>
        <strain evidence="1 2">MPI-SDFR-AT-0079</strain>
    </source>
</reference>
<dbReference type="EMBL" id="JAGIZQ010000004">
    <property type="protein sequence ID" value="KAH6631794.1"/>
    <property type="molecule type" value="Genomic_DNA"/>
</dbReference>
<proteinExistence type="predicted"/>
<dbReference type="Proteomes" id="UP000724584">
    <property type="component" value="Unassembled WGS sequence"/>
</dbReference>
<protein>
    <submittedName>
        <fullName evidence="1">Uncharacterized protein</fullName>
    </submittedName>
</protein>
<name>A0ACB7PB65_9PEZI</name>
<gene>
    <name evidence="1" type="ORF">F5144DRAFT_547845</name>
</gene>
<keyword evidence="2" id="KW-1185">Reference proteome</keyword>
<evidence type="ECO:0000313" key="1">
    <source>
        <dbReference type="EMBL" id="KAH6631794.1"/>
    </source>
</evidence>
<organism evidence="1 2">
    <name type="scientific">Chaetomium tenue</name>
    <dbReference type="NCBI Taxonomy" id="1854479"/>
    <lineage>
        <taxon>Eukaryota</taxon>
        <taxon>Fungi</taxon>
        <taxon>Dikarya</taxon>
        <taxon>Ascomycota</taxon>
        <taxon>Pezizomycotina</taxon>
        <taxon>Sordariomycetes</taxon>
        <taxon>Sordariomycetidae</taxon>
        <taxon>Sordariales</taxon>
        <taxon>Chaetomiaceae</taxon>
        <taxon>Chaetomium</taxon>
    </lineage>
</organism>
<accession>A0ACB7PB65</accession>
<evidence type="ECO:0000313" key="2">
    <source>
        <dbReference type="Proteomes" id="UP000724584"/>
    </source>
</evidence>
<comment type="caution">
    <text evidence="1">The sequence shown here is derived from an EMBL/GenBank/DDBJ whole genome shotgun (WGS) entry which is preliminary data.</text>
</comment>